<dbReference type="InterPro" id="IPR036565">
    <property type="entry name" value="Mur-like_cat_sf"/>
</dbReference>
<dbReference type="FunFam" id="3.40.1190.10:FF:000008">
    <property type="entry name" value="Folylpolyglutamate synthase"/>
    <property type="match status" value="1"/>
</dbReference>
<reference evidence="23" key="1">
    <citation type="submission" date="2021-01" db="EMBL/GenBank/DDBJ databases">
        <authorList>
            <person name="Eckstrom K.M.E."/>
        </authorList>
    </citation>
    <scope>NUCLEOTIDE SEQUENCE</scope>
    <source>
        <strain evidence="23">UVCC 0001</strain>
    </source>
</reference>
<name>A0AAD9IGU6_PROWI</name>
<evidence type="ECO:0000259" key="22">
    <source>
        <dbReference type="Pfam" id="PF08245"/>
    </source>
</evidence>
<dbReference type="PANTHER" id="PTHR11136:SF5">
    <property type="entry name" value="FOLYLPOLYGLUTAMATE SYNTHASE, MITOCHONDRIAL"/>
    <property type="match status" value="1"/>
</dbReference>
<comment type="caution">
    <text evidence="23">The sequence shown here is derived from an EMBL/GenBank/DDBJ whole genome shotgun (WGS) entry which is preliminary data.</text>
</comment>
<evidence type="ECO:0000256" key="16">
    <source>
        <dbReference type="ARBA" id="ARBA00023136"/>
    </source>
</evidence>
<evidence type="ECO:0000256" key="17">
    <source>
        <dbReference type="ARBA" id="ARBA00030592"/>
    </source>
</evidence>
<evidence type="ECO:0000256" key="6">
    <source>
        <dbReference type="ARBA" id="ARBA00013025"/>
    </source>
</evidence>
<dbReference type="GO" id="GO:0004326">
    <property type="term" value="F:tetrahydrofolylpolyglutamate synthase activity"/>
    <property type="evidence" value="ECO:0007669"/>
    <property type="project" value="UniProtKB-EC"/>
</dbReference>
<dbReference type="InterPro" id="IPR013221">
    <property type="entry name" value="Mur_ligase_cen"/>
</dbReference>
<feature type="binding site" evidence="20">
    <location>
        <position position="304"/>
    </location>
    <ligand>
        <name>ATP</name>
        <dbReference type="ChEBI" id="CHEBI:30616"/>
    </ligand>
</feature>
<evidence type="ECO:0000256" key="20">
    <source>
        <dbReference type="PIRSR" id="PIRSR038895-1"/>
    </source>
</evidence>
<evidence type="ECO:0000256" key="12">
    <source>
        <dbReference type="ARBA" id="ARBA00022792"/>
    </source>
</evidence>
<feature type="binding site" evidence="20">
    <location>
        <position position="280"/>
    </location>
    <ligand>
        <name>ATP</name>
        <dbReference type="ChEBI" id="CHEBI:30616"/>
    </ligand>
</feature>
<dbReference type="InterPro" id="IPR001645">
    <property type="entry name" value="Folylpolyglutamate_synth"/>
</dbReference>
<evidence type="ECO:0000256" key="13">
    <source>
        <dbReference type="ARBA" id="ARBA00022840"/>
    </source>
</evidence>
<comment type="pathway">
    <text evidence="4">Cofactor biosynthesis; tetrahydrofolylpolyglutamate biosynthesis.</text>
</comment>
<evidence type="ECO:0000256" key="7">
    <source>
        <dbReference type="ARBA" id="ARBA00022490"/>
    </source>
</evidence>
<evidence type="ECO:0000313" key="23">
    <source>
        <dbReference type="EMBL" id="KAK2078186.1"/>
    </source>
</evidence>
<evidence type="ECO:0000256" key="14">
    <source>
        <dbReference type="ARBA" id="ARBA00022842"/>
    </source>
</evidence>
<organism evidence="23 24">
    <name type="scientific">Prototheca wickerhamii</name>
    <dbReference type="NCBI Taxonomy" id="3111"/>
    <lineage>
        <taxon>Eukaryota</taxon>
        <taxon>Viridiplantae</taxon>
        <taxon>Chlorophyta</taxon>
        <taxon>core chlorophytes</taxon>
        <taxon>Trebouxiophyceae</taxon>
        <taxon>Chlorellales</taxon>
        <taxon>Chlorellaceae</taxon>
        <taxon>Prototheca</taxon>
    </lineage>
</organism>
<evidence type="ECO:0000256" key="3">
    <source>
        <dbReference type="ARBA" id="ARBA00004496"/>
    </source>
</evidence>
<dbReference type="InterPro" id="IPR036615">
    <property type="entry name" value="Mur_ligase_C_dom_sf"/>
</dbReference>
<dbReference type="PIRSF" id="PIRSF038895">
    <property type="entry name" value="FPGS"/>
    <property type="match status" value="1"/>
</dbReference>
<keyword evidence="10 21" id="KW-0479">Metal-binding</keyword>
<keyword evidence="7" id="KW-0963">Cytoplasm</keyword>
<comment type="catalytic activity">
    <reaction evidence="19">
        <text>(6S)-5,6,7,8-tetrahydrofolyl-(gamma-L-Glu)(n) + L-glutamate + ATP = (6S)-5,6,7,8-tetrahydrofolyl-(gamma-L-Glu)(n+1) + ADP + phosphate + H(+)</text>
        <dbReference type="Rhea" id="RHEA:10580"/>
        <dbReference type="Rhea" id="RHEA-COMP:14738"/>
        <dbReference type="Rhea" id="RHEA-COMP:14740"/>
        <dbReference type="ChEBI" id="CHEBI:15378"/>
        <dbReference type="ChEBI" id="CHEBI:29985"/>
        <dbReference type="ChEBI" id="CHEBI:30616"/>
        <dbReference type="ChEBI" id="CHEBI:43474"/>
        <dbReference type="ChEBI" id="CHEBI:141005"/>
        <dbReference type="ChEBI" id="CHEBI:456216"/>
        <dbReference type="EC" id="6.3.2.17"/>
    </reaction>
</comment>
<evidence type="ECO:0000256" key="4">
    <source>
        <dbReference type="ARBA" id="ARBA00005150"/>
    </source>
</evidence>
<dbReference type="SUPFAM" id="SSF53244">
    <property type="entry name" value="MurD-like peptide ligases, peptide-binding domain"/>
    <property type="match status" value="1"/>
</dbReference>
<accession>A0AAD9IGU6</accession>
<comment type="similarity">
    <text evidence="5">Belongs to the folylpolyglutamate synthase family.</text>
</comment>
<keyword evidence="9" id="KW-0436">Ligase</keyword>
<evidence type="ECO:0000256" key="1">
    <source>
        <dbReference type="ARBA" id="ARBA00004273"/>
    </source>
</evidence>
<feature type="binding site" evidence="21">
    <location>
        <position position="51"/>
    </location>
    <ligand>
        <name>Mg(2+)</name>
        <dbReference type="ChEBI" id="CHEBI:18420"/>
        <label>1</label>
    </ligand>
</feature>
<evidence type="ECO:0000256" key="11">
    <source>
        <dbReference type="ARBA" id="ARBA00022741"/>
    </source>
</evidence>
<evidence type="ECO:0000256" key="15">
    <source>
        <dbReference type="ARBA" id="ARBA00023128"/>
    </source>
</evidence>
<dbReference type="GO" id="GO:0005829">
    <property type="term" value="C:cytosol"/>
    <property type="evidence" value="ECO:0007669"/>
    <property type="project" value="TreeGrafter"/>
</dbReference>
<evidence type="ECO:0000256" key="8">
    <source>
        <dbReference type="ARBA" id="ARBA00022563"/>
    </source>
</evidence>
<dbReference type="GO" id="GO:0006730">
    <property type="term" value="P:one-carbon metabolic process"/>
    <property type="evidence" value="ECO:0007669"/>
    <property type="project" value="UniProtKB-KW"/>
</dbReference>
<evidence type="ECO:0000256" key="19">
    <source>
        <dbReference type="ARBA" id="ARBA00047493"/>
    </source>
</evidence>
<dbReference type="NCBIfam" id="TIGR01499">
    <property type="entry name" value="folC"/>
    <property type="match status" value="1"/>
</dbReference>
<evidence type="ECO:0000256" key="9">
    <source>
        <dbReference type="ARBA" id="ARBA00022598"/>
    </source>
</evidence>
<dbReference type="EMBL" id="JASFZW010000005">
    <property type="protein sequence ID" value="KAK2078186.1"/>
    <property type="molecule type" value="Genomic_DNA"/>
</dbReference>
<dbReference type="Gene3D" id="3.40.1190.10">
    <property type="entry name" value="Mur-like, catalytic domain"/>
    <property type="match status" value="1"/>
</dbReference>
<dbReference type="AlphaFoldDB" id="A0AAD9IGU6"/>
<keyword evidence="16" id="KW-0472">Membrane</keyword>
<proteinExistence type="inferred from homology"/>
<comment type="subcellular location">
    <subcellularLocation>
        <location evidence="3">Cytoplasm</location>
    </subcellularLocation>
    <subcellularLocation>
        <location evidence="1">Mitochondrion inner membrane</location>
    </subcellularLocation>
    <subcellularLocation>
        <location evidence="2">Mitochondrion matrix</location>
    </subcellularLocation>
</comment>
<gene>
    <name evidence="23" type="ORF">QBZ16_004054</name>
</gene>
<evidence type="ECO:0000256" key="18">
    <source>
        <dbReference type="ARBA" id="ARBA00030876"/>
    </source>
</evidence>
<dbReference type="PROSITE" id="PS01011">
    <property type="entry name" value="FOLYLPOLYGLU_SYNT_1"/>
    <property type="match status" value="1"/>
</dbReference>
<dbReference type="Pfam" id="PF08245">
    <property type="entry name" value="Mur_ligase_M"/>
    <property type="match status" value="1"/>
</dbReference>
<keyword evidence="24" id="KW-1185">Reference proteome</keyword>
<keyword evidence="14 21" id="KW-0460">Magnesium</keyword>
<dbReference type="SUPFAM" id="SSF53623">
    <property type="entry name" value="MurD-like peptide ligases, catalytic domain"/>
    <property type="match status" value="1"/>
</dbReference>
<dbReference type="PANTHER" id="PTHR11136">
    <property type="entry name" value="FOLYLPOLYGLUTAMATE SYNTHASE-RELATED"/>
    <property type="match status" value="1"/>
</dbReference>
<dbReference type="GO" id="GO:0005759">
    <property type="term" value="C:mitochondrial matrix"/>
    <property type="evidence" value="ECO:0007669"/>
    <property type="project" value="UniProtKB-SubCell"/>
</dbReference>
<feature type="domain" description="Mur ligase central" evidence="22">
    <location>
        <begin position="22"/>
        <end position="170"/>
    </location>
</feature>
<dbReference type="GO" id="GO:0005524">
    <property type="term" value="F:ATP binding"/>
    <property type="evidence" value="ECO:0007669"/>
    <property type="project" value="UniProtKB-KW"/>
</dbReference>
<evidence type="ECO:0000313" key="24">
    <source>
        <dbReference type="Proteomes" id="UP001255856"/>
    </source>
</evidence>
<dbReference type="EC" id="6.3.2.17" evidence="6"/>
<evidence type="ECO:0000256" key="10">
    <source>
        <dbReference type="ARBA" id="ARBA00022723"/>
    </source>
</evidence>
<keyword evidence="11 20" id="KW-0547">Nucleotide-binding</keyword>
<evidence type="ECO:0000256" key="5">
    <source>
        <dbReference type="ARBA" id="ARBA00008276"/>
    </source>
</evidence>
<dbReference type="Gene3D" id="3.90.190.20">
    <property type="entry name" value="Mur ligase, C-terminal domain"/>
    <property type="match status" value="1"/>
</dbReference>
<dbReference type="Proteomes" id="UP001255856">
    <property type="component" value="Unassembled WGS sequence"/>
</dbReference>
<keyword evidence="12" id="KW-0999">Mitochondrion inner membrane</keyword>
<protein>
    <recommendedName>
        <fullName evidence="6">tetrahydrofolate synthase</fullName>
        <ecNumber evidence="6">6.3.2.17</ecNumber>
    </recommendedName>
    <alternativeName>
        <fullName evidence="18">Folylpoly-gamma-glutamate synthetase</fullName>
    </alternativeName>
    <alternativeName>
        <fullName evidence="17">Tetrahydrofolylpolyglutamate synthase</fullName>
    </alternativeName>
</protein>
<dbReference type="InterPro" id="IPR023600">
    <property type="entry name" value="Folylpolyglutamate_synth_euk"/>
</dbReference>
<dbReference type="GO" id="GO:0005743">
    <property type="term" value="C:mitochondrial inner membrane"/>
    <property type="evidence" value="ECO:0007669"/>
    <property type="project" value="UniProtKB-SubCell"/>
</dbReference>
<evidence type="ECO:0000256" key="2">
    <source>
        <dbReference type="ARBA" id="ARBA00004305"/>
    </source>
</evidence>
<keyword evidence="8" id="KW-0554">One-carbon metabolism</keyword>
<feature type="binding site" evidence="21">
    <location>
        <position position="121"/>
    </location>
    <ligand>
        <name>Mg(2+)</name>
        <dbReference type="ChEBI" id="CHEBI:18420"/>
        <label>1</label>
    </ligand>
</feature>
<keyword evidence="15" id="KW-0496">Mitochondrion</keyword>
<keyword evidence="13 20" id="KW-0067">ATP-binding</keyword>
<sequence>MAAYLKRLDLDDRLDSLKVIHIAGTKGKGSTAAFVESMLRHSGYSTGLFTSPHLMDVRERIRINGQLVGEDVFLRNFWECFQNFQDESKPDSPGMPAYFRFLTLLGFKIFLEQGVDVVVLEVGLGGRLDATNCVRRPVVCGVASLGFDHMDVLGHTLPEIAREKAGIFKQGVPAFTVPQPAEAMEQLERTAAEVGAPLALTPPLEAYTAGSAPTLGLPGAHQRVNAALAVALARAFEEQESEQGDGSGAEQAAARVKELAQGRLPSSYLTGLEAARWPGRAQVVEDPETPAEPGSPPRLTFFLDGAHTAESMTACAEWFADCALAPEEGEVQNLLVFNCQPERSPEALLEPVVSVLDRRAVALRRAFFAPPDSMVGKLGKRQGPAELTWQRQLQGTWEQLCKKQSATKAPALCPESAVLPSLKSVLDSCRKSVRDSPNLRLRVLVTGSLYIVGDMLSLLGVRIS</sequence>
<feature type="binding site" evidence="21">
    <location>
        <position position="149"/>
    </location>
    <ligand>
        <name>Mg(2+)</name>
        <dbReference type="ChEBI" id="CHEBI:18420"/>
        <label>1</label>
    </ligand>
</feature>
<dbReference type="InterPro" id="IPR018109">
    <property type="entry name" value="Folylpolyglutamate_synth_CS"/>
</dbReference>
<dbReference type="GO" id="GO:0046872">
    <property type="term" value="F:metal ion binding"/>
    <property type="evidence" value="ECO:0007669"/>
    <property type="project" value="UniProtKB-KW"/>
</dbReference>
<evidence type="ECO:0000256" key="21">
    <source>
        <dbReference type="PIRSR" id="PIRSR038895-2"/>
    </source>
</evidence>